<sequence>MTEVSEASTPVTDDIEQAAIRLLAVREHSKAELARKLESRDFPSEEISALLKQFETAGYLDDHRYTELYLEMRARKGFGPCKIRQELLEKGIAPDIISDWVDDRDPRWREQMAEVALQKFGVLTERTQKELGRRARFLEYRGFPTYLIGDFLFS</sequence>
<dbReference type="PANTHER" id="PTHR33602:SF1">
    <property type="entry name" value="REGULATORY PROTEIN RECX FAMILY PROTEIN"/>
    <property type="match status" value="1"/>
</dbReference>
<gene>
    <name evidence="5" type="primary">recX</name>
    <name evidence="9" type="ORF">BOV88_07665</name>
    <name evidence="8" type="ORF">JV46_28730</name>
</gene>
<dbReference type="EMBL" id="MPNX01000009">
    <property type="protein sequence ID" value="OOY34977.1"/>
    <property type="molecule type" value="Genomic_DNA"/>
</dbReference>
<dbReference type="Pfam" id="PF02631">
    <property type="entry name" value="RecX_HTH2"/>
    <property type="match status" value="1"/>
</dbReference>
<evidence type="ECO:0000256" key="2">
    <source>
        <dbReference type="ARBA" id="ARBA00009695"/>
    </source>
</evidence>
<evidence type="ECO:0000259" key="7">
    <source>
        <dbReference type="Pfam" id="PF21982"/>
    </source>
</evidence>
<evidence type="ECO:0000313" key="8">
    <source>
        <dbReference type="EMBL" id="KHF24499.1"/>
    </source>
</evidence>
<proteinExistence type="inferred from homology"/>
<accession>A0A0B0H9G0</accession>
<dbReference type="HAMAP" id="MF_01114">
    <property type="entry name" value="RecX"/>
    <property type="match status" value="1"/>
</dbReference>
<reference evidence="9 11" key="2">
    <citation type="submission" date="2016-11" db="EMBL/GenBank/DDBJ databases">
        <title>Mixed transmission modes and dynamic genome evolution in an obligate animal-bacterial symbiosis.</title>
        <authorList>
            <person name="Russell S.L."/>
            <person name="Corbett-Detig R.B."/>
            <person name="Cavanaugh C.M."/>
        </authorList>
    </citation>
    <scope>NUCLEOTIDE SEQUENCE [LARGE SCALE GENOMIC DNA]</scope>
    <source>
        <strain evidence="9">MA-KB16</strain>
    </source>
</reference>
<evidence type="ECO:0000256" key="4">
    <source>
        <dbReference type="ARBA" id="ARBA00022490"/>
    </source>
</evidence>
<comment type="subcellular location">
    <subcellularLocation>
        <location evidence="1 5">Cytoplasm</location>
    </subcellularLocation>
</comment>
<dbReference type="GO" id="GO:0006282">
    <property type="term" value="P:regulation of DNA repair"/>
    <property type="evidence" value="ECO:0007669"/>
    <property type="project" value="UniProtKB-UniRule"/>
</dbReference>
<dbReference type="InterPro" id="IPR036388">
    <property type="entry name" value="WH-like_DNA-bd_sf"/>
</dbReference>
<comment type="function">
    <text evidence="5">Modulates RecA activity.</text>
</comment>
<dbReference type="Proteomes" id="UP000030856">
    <property type="component" value="Unassembled WGS sequence"/>
</dbReference>
<reference evidence="8 10" key="1">
    <citation type="journal article" date="2014" name="BMC Genomics">
        <title>The genome of the intracellular bacterium of the coastal bivalve, Solemya velum: a blueprint for thriving in and out of symbiosis.</title>
        <authorList>
            <person name="Dmytrenko O."/>
            <person name="Russell S.L."/>
            <person name="Loo W.T."/>
            <person name="Fontanez K.M."/>
            <person name="Liao L."/>
            <person name="Roeselers G."/>
            <person name="Sharma R."/>
            <person name="Stewart F.J."/>
            <person name="Newton I.L."/>
            <person name="Woyke T."/>
            <person name="Wu D."/>
            <person name="Lang J.M."/>
            <person name="Eisen J.A."/>
            <person name="Cavanaugh C.M."/>
        </authorList>
    </citation>
    <scope>NUCLEOTIDE SEQUENCE [LARGE SCALE GENOMIC DNA]</scope>
    <source>
        <strain evidence="8 10">WH</strain>
    </source>
</reference>
<dbReference type="PANTHER" id="PTHR33602">
    <property type="entry name" value="REGULATORY PROTEIN RECX FAMILY PROTEIN"/>
    <property type="match status" value="1"/>
</dbReference>
<dbReference type="Pfam" id="PF21982">
    <property type="entry name" value="RecX_HTH1"/>
    <property type="match status" value="1"/>
</dbReference>
<evidence type="ECO:0000259" key="6">
    <source>
        <dbReference type="Pfam" id="PF02631"/>
    </source>
</evidence>
<evidence type="ECO:0000256" key="5">
    <source>
        <dbReference type="HAMAP-Rule" id="MF_01114"/>
    </source>
</evidence>
<comment type="similarity">
    <text evidence="2 5">Belongs to the RecX family.</text>
</comment>
<dbReference type="STRING" id="2340.JV46_28730"/>
<keyword evidence="10" id="KW-1185">Reference proteome</keyword>
<evidence type="ECO:0000256" key="1">
    <source>
        <dbReference type="ARBA" id="ARBA00004496"/>
    </source>
</evidence>
<dbReference type="InterPro" id="IPR003783">
    <property type="entry name" value="Regulatory_RecX"/>
</dbReference>
<evidence type="ECO:0000313" key="11">
    <source>
        <dbReference type="Proteomes" id="UP000190962"/>
    </source>
</evidence>
<dbReference type="RefSeq" id="WP_052132333.1">
    <property type="nucleotide sequence ID" value="NZ_JRAA01000003.1"/>
</dbReference>
<evidence type="ECO:0000313" key="9">
    <source>
        <dbReference type="EMBL" id="OOY34977.1"/>
    </source>
</evidence>
<feature type="domain" description="RecX first three-helical" evidence="7">
    <location>
        <begin position="17"/>
        <end position="51"/>
    </location>
</feature>
<dbReference type="Gene3D" id="1.10.10.10">
    <property type="entry name" value="Winged helix-like DNA-binding domain superfamily/Winged helix DNA-binding domain"/>
    <property type="match status" value="3"/>
</dbReference>
<dbReference type="eggNOG" id="COG2137">
    <property type="taxonomic scope" value="Bacteria"/>
</dbReference>
<dbReference type="AlphaFoldDB" id="A0A0B0H9G0"/>
<comment type="caution">
    <text evidence="8">The sequence shown here is derived from an EMBL/GenBank/DDBJ whole genome shotgun (WGS) entry which is preliminary data.</text>
</comment>
<dbReference type="GeneID" id="86991774"/>
<feature type="domain" description="RecX second three-helical" evidence="6">
    <location>
        <begin position="61"/>
        <end position="98"/>
    </location>
</feature>
<dbReference type="OrthoDB" id="7066780at2"/>
<dbReference type="EMBL" id="JRAA01000003">
    <property type="protein sequence ID" value="KHF24499.1"/>
    <property type="molecule type" value="Genomic_DNA"/>
</dbReference>
<evidence type="ECO:0000256" key="3">
    <source>
        <dbReference type="ARBA" id="ARBA00018111"/>
    </source>
</evidence>
<dbReference type="InterPro" id="IPR053926">
    <property type="entry name" value="RecX_HTH_1st"/>
</dbReference>
<evidence type="ECO:0000313" key="10">
    <source>
        <dbReference type="Proteomes" id="UP000030856"/>
    </source>
</evidence>
<dbReference type="InterPro" id="IPR053924">
    <property type="entry name" value="RecX_HTH_2nd"/>
</dbReference>
<organism evidence="8 10">
    <name type="scientific">Solemya velum gill symbiont</name>
    <dbReference type="NCBI Taxonomy" id="2340"/>
    <lineage>
        <taxon>Bacteria</taxon>
        <taxon>Pseudomonadati</taxon>
        <taxon>Pseudomonadota</taxon>
        <taxon>Gammaproteobacteria</taxon>
        <taxon>sulfur-oxidizing symbionts</taxon>
    </lineage>
</organism>
<keyword evidence="4 5" id="KW-0963">Cytoplasm</keyword>
<name>A0A0B0H9G0_SOVGS</name>
<protein>
    <recommendedName>
        <fullName evidence="3 5">Regulatory protein RecX</fullName>
    </recommendedName>
</protein>
<dbReference type="Proteomes" id="UP000190962">
    <property type="component" value="Unassembled WGS sequence"/>
</dbReference>
<dbReference type="GO" id="GO:0005737">
    <property type="term" value="C:cytoplasm"/>
    <property type="evidence" value="ECO:0007669"/>
    <property type="project" value="UniProtKB-SubCell"/>
</dbReference>